<dbReference type="AlphaFoldDB" id="A0AAD9K0I4"/>
<comment type="caution">
    <text evidence="1">The sequence shown here is derived from an EMBL/GenBank/DDBJ whole genome shotgun (WGS) entry which is preliminary data.</text>
</comment>
<evidence type="ECO:0000313" key="1">
    <source>
        <dbReference type="EMBL" id="KAK2161848.1"/>
    </source>
</evidence>
<sequence>MPEGSKYLNDHTCVNFNTVQIQLQATFKQLANDLGIKKVSEASVELANRDPQLTQASRYEESDSDFHVEHIESVEEFRVQLFDSPKLEAKIWLIVSRT</sequence>
<accession>A0AAD9K0I4</accession>
<organism evidence="1 2">
    <name type="scientific">Paralvinella palmiformis</name>
    <dbReference type="NCBI Taxonomy" id="53620"/>
    <lineage>
        <taxon>Eukaryota</taxon>
        <taxon>Metazoa</taxon>
        <taxon>Spiralia</taxon>
        <taxon>Lophotrochozoa</taxon>
        <taxon>Annelida</taxon>
        <taxon>Polychaeta</taxon>
        <taxon>Sedentaria</taxon>
        <taxon>Canalipalpata</taxon>
        <taxon>Terebellida</taxon>
        <taxon>Terebelliformia</taxon>
        <taxon>Alvinellidae</taxon>
        <taxon>Paralvinella</taxon>
    </lineage>
</organism>
<dbReference type="EMBL" id="JAODUP010000108">
    <property type="protein sequence ID" value="KAK2161848.1"/>
    <property type="molecule type" value="Genomic_DNA"/>
</dbReference>
<dbReference type="Proteomes" id="UP001208570">
    <property type="component" value="Unassembled WGS sequence"/>
</dbReference>
<name>A0AAD9K0I4_9ANNE</name>
<proteinExistence type="predicted"/>
<reference evidence="1" key="1">
    <citation type="journal article" date="2023" name="Mol. Biol. Evol.">
        <title>Third-Generation Sequencing Reveals the Adaptive Role of the Epigenome in Three Deep-Sea Polychaetes.</title>
        <authorList>
            <person name="Perez M."/>
            <person name="Aroh O."/>
            <person name="Sun Y."/>
            <person name="Lan Y."/>
            <person name="Juniper S.K."/>
            <person name="Young C.R."/>
            <person name="Angers B."/>
            <person name="Qian P.Y."/>
        </authorList>
    </citation>
    <scope>NUCLEOTIDE SEQUENCE</scope>
    <source>
        <strain evidence="1">P08H-3</strain>
    </source>
</reference>
<keyword evidence="2" id="KW-1185">Reference proteome</keyword>
<evidence type="ECO:0000313" key="2">
    <source>
        <dbReference type="Proteomes" id="UP001208570"/>
    </source>
</evidence>
<gene>
    <name evidence="1" type="ORF">LSH36_108g00041</name>
</gene>
<protein>
    <submittedName>
        <fullName evidence="1">Uncharacterized protein</fullName>
    </submittedName>
</protein>